<organism evidence="11 12">
    <name type="scientific">Candidatus Viridilinea halotolerans</name>
    <dbReference type="NCBI Taxonomy" id="2491704"/>
    <lineage>
        <taxon>Bacteria</taxon>
        <taxon>Bacillati</taxon>
        <taxon>Chloroflexota</taxon>
        <taxon>Chloroflexia</taxon>
        <taxon>Chloroflexales</taxon>
        <taxon>Chloroflexineae</taxon>
        <taxon>Oscillochloridaceae</taxon>
        <taxon>Candidatus Viridilinea</taxon>
    </lineage>
</organism>
<feature type="transmembrane region" description="Helical" evidence="9">
    <location>
        <begin position="96"/>
        <end position="119"/>
    </location>
</feature>
<protein>
    <submittedName>
        <fullName evidence="11">TRAP transporter small permease subunit</fullName>
    </submittedName>
</protein>
<keyword evidence="3" id="KW-1003">Cell membrane</keyword>
<keyword evidence="5 9" id="KW-0812">Transmembrane</keyword>
<evidence type="ECO:0000256" key="9">
    <source>
        <dbReference type="SAM" id="Phobius"/>
    </source>
</evidence>
<feature type="domain" description="Tripartite ATP-independent periplasmic transporters DctQ component" evidence="10">
    <location>
        <begin position="30"/>
        <end position="173"/>
    </location>
</feature>
<evidence type="ECO:0000313" key="11">
    <source>
        <dbReference type="EMBL" id="RRR73171.1"/>
    </source>
</evidence>
<reference evidence="11 12" key="1">
    <citation type="submission" date="2018-12" db="EMBL/GenBank/DDBJ databases">
        <title>Genome Sequence of Candidatus Viridilinea halotolerans isolated from saline sulfide-rich spring.</title>
        <authorList>
            <person name="Grouzdev D.S."/>
            <person name="Burganskaya E.I."/>
            <person name="Krutkina M.S."/>
            <person name="Sukhacheva M.V."/>
            <person name="Gorlenko V.M."/>
        </authorList>
    </citation>
    <scope>NUCLEOTIDE SEQUENCE [LARGE SCALE GENOMIC DNA]</scope>
    <source>
        <strain evidence="11">Chok-6</strain>
    </source>
</reference>
<keyword evidence="2" id="KW-0813">Transport</keyword>
<evidence type="ECO:0000256" key="8">
    <source>
        <dbReference type="ARBA" id="ARBA00038436"/>
    </source>
</evidence>
<evidence type="ECO:0000256" key="3">
    <source>
        <dbReference type="ARBA" id="ARBA00022475"/>
    </source>
</evidence>
<dbReference type="PANTHER" id="PTHR35011:SF4">
    <property type="entry name" value="SLL1102 PROTEIN"/>
    <property type="match status" value="1"/>
</dbReference>
<evidence type="ECO:0000256" key="2">
    <source>
        <dbReference type="ARBA" id="ARBA00022448"/>
    </source>
</evidence>
<dbReference type="Proteomes" id="UP000280307">
    <property type="component" value="Unassembled WGS sequence"/>
</dbReference>
<evidence type="ECO:0000256" key="7">
    <source>
        <dbReference type="ARBA" id="ARBA00023136"/>
    </source>
</evidence>
<evidence type="ECO:0000313" key="12">
    <source>
        <dbReference type="Proteomes" id="UP000280307"/>
    </source>
</evidence>
<comment type="similarity">
    <text evidence="8">Belongs to the TRAP transporter small permease family.</text>
</comment>
<evidence type="ECO:0000256" key="6">
    <source>
        <dbReference type="ARBA" id="ARBA00022989"/>
    </source>
</evidence>
<keyword evidence="7 9" id="KW-0472">Membrane</keyword>
<keyword evidence="6 9" id="KW-1133">Transmembrane helix</keyword>
<dbReference type="EMBL" id="RSAS01000353">
    <property type="protein sequence ID" value="RRR73171.1"/>
    <property type="molecule type" value="Genomic_DNA"/>
</dbReference>
<evidence type="ECO:0000256" key="4">
    <source>
        <dbReference type="ARBA" id="ARBA00022519"/>
    </source>
</evidence>
<dbReference type="PANTHER" id="PTHR35011">
    <property type="entry name" value="2,3-DIKETO-L-GULONATE TRAP TRANSPORTER SMALL PERMEASE PROTEIN YIAM"/>
    <property type="match status" value="1"/>
</dbReference>
<comment type="caution">
    <text evidence="11">The sequence shown here is derived from an EMBL/GenBank/DDBJ whole genome shotgun (WGS) entry which is preliminary data.</text>
</comment>
<dbReference type="GO" id="GO:0005886">
    <property type="term" value="C:plasma membrane"/>
    <property type="evidence" value="ECO:0007669"/>
    <property type="project" value="UniProtKB-SubCell"/>
</dbReference>
<evidence type="ECO:0000259" key="10">
    <source>
        <dbReference type="Pfam" id="PF04290"/>
    </source>
</evidence>
<evidence type="ECO:0000256" key="1">
    <source>
        <dbReference type="ARBA" id="ARBA00004429"/>
    </source>
</evidence>
<sequence length="197" mass="21975">MRGLLRLSKGIDAFTEFIGQLTLWLVPLVVAVGVWNVANRYVGRAIGITLGSNFYIEAQWYIFSVIFLMGAAYTLKHGEHVRVDVFYGKMSPLAKARVDLFGTLFFLIPFCSLLIYFTWPYVMQSWGFVPNGMRVVWEVSPDPGGLPRAPLKTFILISPVLLIVQGISEAIKNVAVLTGHLEPTALADEQNPDLQEV</sequence>
<dbReference type="InterPro" id="IPR055348">
    <property type="entry name" value="DctQ"/>
</dbReference>
<evidence type="ECO:0000256" key="5">
    <source>
        <dbReference type="ARBA" id="ARBA00022692"/>
    </source>
</evidence>
<name>A0A426U1D1_9CHLR</name>
<dbReference type="AlphaFoldDB" id="A0A426U1D1"/>
<keyword evidence="4" id="KW-0997">Cell inner membrane</keyword>
<feature type="transmembrane region" description="Helical" evidence="9">
    <location>
        <begin position="21"/>
        <end position="38"/>
    </location>
</feature>
<accession>A0A426U1D1</accession>
<dbReference type="Pfam" id="PF04290">
    <property type="entry name" value="DctQ"/>
    <property type="match status" value="1"/>
</dbReference>
<proteinExistence type="inferred from homology"/>
<comment type="subcellular location">
    <subcellularLocation>
        <location evidence="1">Cell inner membrane</location>
        <topology evidence="1">Multi-pass membrane protein</topology>
    </subcellularLocation>
</comment>
<gene>
    <name evidence="11" type="ORF">EI684_09205</name>
</gene>
<dbReference type="InterPro" id="IPR007387">
    <property type="entry name" value="TRAP_DctQ"/>
</dbReference>